<feature type="transmembrane region" description="Helical" evidence="1">
    <location>
        <begin position="40"/>
        <end position="62"/>
    </location>
</feature>
<name>A0ABT1RNE9_9FIRM</name>
<evidence type="ECO:0008006" key="4">
    <source>
        <dbReference type="Google" id="ProtNLM"/>
    </source>
</evidence>
<dbReference type="RefSeq" id="WP_256131893.1">
    <property type="nucleotide sequence ID" value="NZ_JANFXK010000007.1"/>
</dbReference>
<gene>
    <name evidence="2" type="ORF">NE619_08145</name>
</gene>
<accession>A0ABT1RNE9</accession>
<sequence>MNRFINGMIKWKNYACMMFTGCVCVYGAIALVYGEEELSIWVILQLLILSALGTLIQGIAFVPDWIIKKAKYTTRMIIFVIPFLVLLTAFALIFRWFPADNMISWLIFIGIFLVIFVVMTLSFELAFRVTGKRYDGLLGQYKKNRKES</sequence>
<protein>
    <recommendedName>
        <fullName evidence="4">DUF3021 family protein</fullName>
    </recommendedName>
</protein>
<dbReference type="EMBL" id="JANFXK010000007">
    <property type="protein sequence ID" value="MCQ4636698.1"/>
    <property type="molecule type" value="Genomic_DNA"/>
</dbReference>
<evidence type="ECO:0000313" key="2">
    <source>
        <dbReference type="EMBL" id="MCQ4636698.1"/>
    </source>
</evidence>
<feature type="transmembrane region" description="Helical" evidence="1">
    <location>
        <begin position="103"/>
        <end position="127"/>
    </location>
</feature>
<feature type="transmembrane region" description="Helical" evidence="1">
    <location>
        <begin position="74"/>
        <end position="97"/>
    </location>
</feature>
<reference evidence="2 3" key="1">
    <citation type="submission" date="2022-06" db="EMBL/GenBank/DDBJ databases">
        <title>Isolation of gut microbiota from human fecal samples.</title>
        <authorList>
            <person name="Pamer E.G."/>
            <person name="Barat B."/>
            <person name="Waligurski E."/>
            <person name="Medina S."/>
            <person name="Paddock L."/>
            <person name="Mostad J."/>
        </authorList>
    </citation>
    <scope>NUCLEOTIDE SEQUENCE [LARGE SCALE GENOMIC DNA]</scope>
    <source>
        <strain evidence="2 3">SL.3.17</strain>
    </source>
</reference>
<evidence type="ECO:0000313" key="3">
    <source>
        <dbReference type="Proteomes" id="UP001524502"/>
    </source>
</evidence>
<evidence type="ECO:0000256" key="1">
    <source>
        <dbReference type="SAM" id="Phobius"/>
    </source>
</evidence>
<organism evidence="2 3">
    <name type="scientific">Anaerovorax odorimutans</name>
    <dbReference type="NCBI Taxonomy" id="109327"/>
    <lineage>
        <taxon>Bacteria</taxon>
        <taxon>Bacillati</taxon>
        <taxon>Bacillota</taxon>
        <taxon>Clostridia</taxon>
        <taxon>Peptostreptococcales</taxon>
        <taxon>Anaerovoracaceae</taxon>
        <taxon>Anaerovorax</taxon>
    </lineage>
</organism>
<comment type="caution">
    <text evidence="2">The sequence shown here is derived from an EMBL/GenBank/DDBJ whole genome shotgun (WGS) entry which is preliminary data.</text>
</comment>
<proteinExistence type="predicted"/>
<keyword evidence="3" id="KW-1185">Reference proteome</keyword>
<keyword evidence="1" id="KW-0472">Membrane</keyword>
<dbReference type="Proteomes" id="UP001524502">
    <property type="component" value="Unassembled WGS sequence"/>
</dbReference>
<keyword evidence="1" id="KW-1133">Transmembrane helix</keyword>
<feature type="transmembrane region" description="Helical" evidence="1">
    <location>
        <begin position="12"/>
        <end position="34"/>
    </location>
</feature>
<keyword evidence="1" id="KW-0812">Transmembrane</keyword>